<sequence>MNPFMPDLLKDLYSKNVLERIAISFSKEIPSISEKEWIQKFKQKDWKQLELKQRIRRIGEVLAEVLPKPFPQSLLKITDSLEKSFEGKEIFLTIFLGDVVEILGIDYPKKSMQAIERITKLISCEFSIRPFLIRHPELTWKQMLKWSSHEHPGVRRLSSEGSRPRLPWGMGIPGLKQDPEKTLPILENLKDDKDEVVRRSVANHLNDISKDHPDLVLKIAQQWIGFSKERDLLLKHALRGLLKSGNPKALAIFKFDSDVKVKISNLKLKSKTVKIGEDLFFSFTVRSEQSKQTRLRIEYKIQYAKISGKTSKKVFQVEERLFQPNESTSYQKKQSFKQMTTRVHISGKHVLEIYINGNLKSKTDFQVIV</sequence>
<dbReference type="Pfam" id="PF08713">
    <property type="entry name" value="DNA_alkylation"/>
    <property type="match status" value="1"/>
</dbReference>
<dbReference type="Proteomes" id="UP000012128">
    <property type="component" value="Unassembled WGS sequence"/>
</dbReference>
<evidence type="ECO:0000313" key="2">
    <source>
        <dbReference type="Proteomes" id="UP000012128"/>
    </source>
</evidence>
<evidence type="ECO:0000313" key="1">
    <source>
        <dbReference type="EMBL" id="EMM83878.1"/>
    </source>
</evidence>
<gene>
    <name evidence="1" type="ORF">LEP1GSC037_4559</name>
</gene>
<dbReference type="Gene3D" id="1.25.40.290">
    <property type="entry name" value="ARM repeat domains"/>
    <property type="match status" value="1"/>
</dbReference>
<proteinExistence type="predicted"/>
<dbReference type="InterPro" id="IPR014825">
    <property type="entry name" value="DNA_alkylation"/>
</dbReference>
<organism evidence="1 2">
    <name type="scientific">Leptospira interrogans str. 2006001854</name>
    <dbReference type="NCBI Taxonomy" id="1001590"/>
    <lineage>
        <taxon>Bacteria</taxon>
        <taxon>Pseudomonadati</taxon>
        <taxon>Spirochaetota</taxon>
        <taxon>Spirochaetia</taxon>
        <taxon>Leptospirales</taxon>
        <taxon>Leptospiraceae</taxon>
        <taxon>Leptospira</taxon>
    </lineage>
</organism>
<accession>M6GFW2</accession>
<dbReference type="EMBL" id="AFLW02000035">
    <property type="protein sequence ID" value="EMM83878.1"/>
    <property type="molecule type" value="Genomic_DNA"/>
</dbReference>
<dbReference type="SUPFAM" id="SSF48371">
    <property type="entry name" value="ARM repeat"/>
    <property type="match status" value="1"/>
</dbReference>
<name>M6GFW2_LEPIR</name>
<reference evidence="1 2" key="1">
    <citation type="submission" date="2013-01" db="EMBL/GenBank/DDBJ databases">
        <authorList>
            <person name="Harkins D.M."/>
            <person name="Durkin A.S."/>
            <person name="Brinkac L.M."/>
            <person name="Haft D.H."/>
            <person name="Selengut J.D."/>
            <person name="Sanka R."/>
            <person name="DePew J."/>
            <person name="Purushe J."/>
            <person name="Hospenthal D.R."/>
            <person name="Murray C.K."/>
            <person name="Pimentel G."/>
            <person name="Wasfy M."/>
            <person name="Parker T."/>
            <person name="Miller R.S."/>
            <person name="Vinetz J.M."/>
            <person name="Sutton G.G."/>
            <person name="Nierman W.C."/>
            <person name="Fouts D.E."/>
        </authorList>
    </citation>
    <scope>NUCLEOTIDE SEQUENCE [LARGE SCALE GENOMIC DNA]</scope>
    <source>
        <strain evidence="1 2">2006001854</strain>
    </source>
</reference>
<protein>
    <submittedName>
        <fullName evidence="1">DNA alkylation repair enzyme domain protein</fullName>
    </submittedName>
</protein>
<dbReference type="AlphaFoldDB" id="M6GFW2"/>
<comment type="caution">
    <text evidence="1">The sequence shown here is derived from an EMBL/GenBank/DDBJ whole genome shotgun (WGS) entry which is preliminary data.</text>
</comment>
<dbReference type="InterPro" id="IPR016024">
    <property type="entry name" value="ARM-type_fold"/>
</dbReference>